<dbReference type="Proteomes" id="UP000238007">
    <property type="component" value="Unassembled WGS sequence"/>
</dbReference>
<sequence>MSDTPKDDVSEDTAADRFLQQFTGYRIKRALLVVHEDMTETLVPLGLRVGTFAPLAVVAANPGISQTKLSDVLKIKRSGVVAVVDELERIGAIERKPVAGDRRTNALFMTTAGGRLWQQAEAAIQAHEDRLFTDLTDEDNDQIRDLLSRVILRAERAKE</sequence>
<keyword evidence="2 5" id="KW-0238">DNA-binding</keyword>
<dbReference type="PRINTS" id="PR00598">
    <property type="entry name" value="HTHMARR"/>
</dbReference>
<dbReference type="Pfam" id="PF12802">
    <property type="entry name" value="MarR_2"/>
    <property type="match status" value="1"/>
</dbReference>
<evidence type="ECO:0000259" key="4">
    <source>
        <dbReference type="PROSITE" id="PS50995"/>
    </source>
</evidence>
<name>A0A2T0VWP8_9RHOB</name>
<protein>
    <submittedName>
        <fullName evidence="5">DNA-binding MarR family transcriptional regulator</fullName>
    </submittedName>
</protein>
<dbReference type="InterPro" id="IPR000835">
    <property type="entry name" value="HTH_MarR-typ"/>
</dbReference>
<feature type="domain" description="HTH marR-type" evidence="4">
    <location>
        <begin position="24"/>
        <end position="152"/>
    </location>
</feature>
<organism evidence="5 6">
    <name type="scientific">Yoonia maritima</name>
    <dbReference type="NCBI Taxonomy" id="1435347"/>
    <lineage>
        <taxon>Bacteria</taxon>
        <taxon>Pseudomonadati</taxon>
        <taxon>Pseudomonadota</taxon>
        <taxon>Alphaproteobacteria</taxon>
        <taxon>Rhodobacterales</taxon>
        <taxon>Paracoccaceae</taxon>
        <taxon>Yoonia</taxon>
    </lineage>
</organism>
<dbReference type="OrthoDB" id="8077146at2"/>
<reference evidence="5 6" key="1">
    <citation type="submission" date="2018-03" db="EMBL/GenBank/DDBJ databases">
        <title>Genomic Encyclopedia of Archaeal and Bacterial Type Strains, Phase II (KMG-II): from individual species to whole genera.</title>
        <authorList>
            <person name="Goeker M."/>
        </authorList>
    </citation>
    <scope>NUCLEOTIDE SEQUENCE [LARGE SCALE GENOMIC DNA]</scope>
    <source>
        <strain evidence="5 6">DSM 101533</strain>
    </source>
</reference>
<dbReference type="SUPFAM" id="SSF46785">
    <property type="entry name" value="Winged helix' DNA-binding domain"/>
    <property type="match status" value="1"/>
</dbReference>
<dbReference type="EMBL" id="PVTP01000009">
    <property type="protein sequence ID" value="PRY76334.1"/>
    <property type="molecule type" value="Genomic_DNA"/>
</dbReference>
<dbReference type="SMART" id="SM00347">
    <property type="entry name" value="HTH_MARR"/>
    <property type="match status" value="1"/>
</dbReference>
<dbReference type="RefSeq" id="WP_106358439.1">
    <property type="nucleotide sequence ID" value="NZ_PVTP01000009.1"/>
</dbReference>
<dbReference type="GO" id="GO:0003677">
    <property type="term" value="F:DNA binding"/>
    <property type="evidence" value="ECO:0007669"/>
    <property type="project" value="UniProtKB-KW"/>
</dbReference>
<evidence type="ECO:0000313" key="5">
    <source>
        <dbReference type="EMBL" id="PRY76334.1"/>
    </source>
</evidence>
<evidence type="ECO:0000256" key="3">
    <source>
        <dbReference type="ARBA" id="ARBA00023163"/>
    </source>
</evidence>
<gene>
    <name evidence="5" type="ORF">CLV80_109134</name>
</gene>
<dbReference type="Gene3D" id="1.10.10.10">
    <property type="entry name" value="Winged helix-like DNA-binding domain superfamily/Winged helix DNA-binding domain"/>
    <property type="match status" value="1"/>
</dbReference>
<evidence type="ECO:0000256" key="2">
    <source>
        <dbReference type="ARBA" id="ARBA00023125"/>
    </source>
</evidence>
<dbReference type="PROSITE" id="PS50995">
    <property type="entry name" value="HTH_MARR_2"/>
    <property type="match status" value="1"/>
</dbReference>
<dbReference type="InterPro" id="IPR036390">
    <property type="entry name" value="WH_DNA-bd_sf"/>
</dbReference>
<dbReference type="InterPro" id="IPR036388">
    <property type="entry name" value="WH-like_DNA-bd_sf"/>
</dbReference>
<keyword evidence="1" id="KW-0805">Transcription regulation</keyword>
<accession>A0A2T0VWP8</accession>
<comment type="caution">
    <text evidence="5">The sequence shown here is derived from an EMBL/GenBank/DDBJ whole genome shotgun (WGS) entry which is preliminary data.</text>
</comment>
<dbReference type="PANTHER" id="PTHR42756">
    <property type="entry name" value="TRANSCRIPTIONAL REGULATOR, MARR"/>
    <property type="match status" value="1"/>
</dbReference>
<dbReference type="GO" id="GO:0003700">
    <property type="term" value="F:DNA-binding transcription factor activity"/>
    <property type="evidence" value="ECO:0007669"/>
    <property type="project" value="InterPro"/>
</dbReference>
<dbReference type="AlphaFoldDB" id="A0A2T0VWP8"/>
<keyword evidence="3" id="KW-0804">Transcription</keyword>
<evidence type="ECO:0000313" key="6">
    <source>
        <dbReference type="Proteomes" id="UP000238007"/>
    </source>
</evidence>
<proteinExistence type="predicted"/>
<keyword evidence="6" id="KW-1185">Reference proteome</keyword>
<dbReference type="PANTHER" id="PTHR42756:SF1">
    <property type="entry name" value="TRANSCRIPTIONAL REPRESSOR OF EMRAB OPERON"/>
    <property type="match status" value="1"/>
</dbReference>
<evidence type="ECO:0000256" key="1">
    <source>
        <dbReference type="ARBA" id="ARBA00023015"/>
    </source>
</evidence>